<dbReference type="GO" id="GO:0005524">
    <property type="term" value="F:ATP binding"/>
    <property type="evidence" value="ECO:0007669"/>
    <property type="project" value="UniProtKB-UniRule"/>
</dbReference>
<dbReference type="GO" id="GO:0000725">
    <property type="term" value="P:recombinational repair"/>
    <property type="evidence" value="ECO:0007669"/>
    <property type="project" value="TreeGrafter"/>
</dbReference>
<keyword evidence="8" id="KW-1185">Reference proteome</keyword>
<organism evidence="7 8">
    <name type="scientific">Nicoliella spurrieriana</name>
    <dbReference type="NCBI Taxonomy" id="2925830"/>
    <lineage>
        <taxon>Bacteria</taxon>
        <taxon>Bacillati</taxon>
        <taxon>Bacillota</taxon>
        <taxon>Bacilli</taxon>
        <taxon>Lactobacillales</taxon>
        <taxon>Lactobacillaceae</taxon>
        <taxon>Nicoliella</taxon>
    </lineage>
</organism>
<dbReference type="InterPro" id="IPR000212">
    <property type="entry name" value="DNA_helicase_UvrD/REP"/>
</dbReference>
<keyword evidence="4 5" id="KW-0067">ATP-binding</keyword>
<evidence type="ECO:0000256" key="4">
    <source>
        <dbReference type="ARBA" id="ARBA00022840"/>
    </source>
</evidence>
<proteinExistence type="predicted"/>
<dbReference type="Gene3D" id="3.40.50.300">
    <property type="entry name" value="P-loop containing nucleotide triphosphate hydrolases"/>
    <property type="match status" value="3"/>
</dbReference>
<dbReference type="PANTHER" id="PTHR11070">
    <property type="entry name" value="UVRD / RECB / PCRA DNA HELICASE FAMILY MEMBER"/>
    <property type="match status" value="1"/>
</dbReference>
<keyword evidence="1 5" id="KW-0547">Nucleotide-binding</keyword>
<evidence type="ECO:0000256" key="3">
    <source>
        <dbReference type="ARBA" id="ARBA00022806"/>
    </source>
</evidence>
<dbReference type="Proteomes" id="UP000831181">
    <property type="component" value="Chromosome"/>
</dbReference>
<feature type="domain" description="UvrD-like helicase ATP-binding" evidence="6">
    <location>
        <begin position="209"/>
        <end position="600"/>
    </location>
</feature>
<accession>A0A976RSI0</accession>
<feature type="binding site" evidence="5">
    <location>
        <begin position="230"/>
        <end position="237"/>
    </location>
    <ligand>
        <name>ATP</name>
        <dbReference type="ChEBI" id="CHEBI:30616"/>
    </ligand>
</feature>
<evidence type="ECO:0000259" key="6">
    <source>
        <dbReference type="PROSITE" id="PS51198"/>
    </source>
</evidence>
<dbReference type="GO" id="GO:0003677">
    <property type="term" value="F:DNA binding"/>
    <property type="evidence" value="ECO:0007669"/>
    <property type="project" value="InterPro"/>
</dbReference>
<dbReference type="SUPFAM" id="SSF52540">
    <property type="entry name" value="P-loop containing nucleoside triphosphate hydrolases"/>
    <property type="match status" value="1"/>
</dbReference>
<evidence type="ECO:0000256" key="2">
    <source>
        <dbReference type="ARBA" id="ARBA00022801"/>
    </source>
</evidence>
<dbReference type="GO" id="GO:0016787">
    <property type="term" value="F:hydrolase activity"/>
    <property type="evidence" value="ECO:0007669"/>
    <property type="project" value="UniProtKB-UniRule"/>
</dbReference>
<dbReference type="GO" id="GO:0043138">
    <property type="term" value="F:3'-5' DNA helicase activity"/>
    <property type="evidence" value="ECO:0007669"/>
    <property type="project" value="TreeGrafter"/>
</dbReference>
<evidence type="ECO:0000313" key="7">
    <source>
        <dbReference type="EMBL" id="UQS87080.1"/>
    </source>
</evidence>
<dbReference type="PANTHER" id="PTHR11070:SF17">
    <property type="entry name" value="DNA HELICASE IV"/>
    <property type="match status" value="1"/>
</dbReference>
<dbReference type="NCBIfam" id="NF041464">
    <property type="entry name" value="HelD_BACSU"/>
    <property type="match status" value="1"/>
</dbReference>
<keyword evidence="3 5" id="KW-0347">Helicase</keyword>
<keyword evidence="2 5" id="KW-0378">Hydrolase</keyword>
<dbReference type="KEGG" id="lbe:MOO44_02635"/>
<evidence type="ECO:0000313" key="8">
    <source>
        <dbReference type="Proteomes" id="UP000831181"/>
    </source>
</evidence>
<dbReference type="RefSeq" id="WP_260116880.1">
    <property type="nucleotide sequence ID" value="NZ_CP093361.1"/>
</dbReference>
<reference evidence="7" key="1">
    <citation type="journal article" date="2022" name="Int. J. Syst. Evol. Microbiol.">
        <title>Apilactobacillus apisilvae sp. nov., Nicolia spurrieriana gen. nov. sp. nov., Bombilactobacillus folatiphilus sp. nov. and Bombilactobacillus thymidiniphilus sp. nov., four new lactic acid bacterial isolates from stingless bees Tetragonula carbonaria and Austroplebeia australis.</title>
        <authorList>
            <person name="Oliphant S.A."/>
            <person name="Watson-Haigh N.S."/>
            <person name="Sumby K.M."/>
            <person name="Gardner J."/>
            <person name="Groom S."/>
            <person name="Jiranek V."/>
        </authorList>
    </citation>
    <scope>NUCLEOTIDE SEQUENCE</scope>
    <source>
        <strain evidence="7">SGEP1_A5</strain>
    </source>
</reference>
<dbReference type="InterPro" id="IPR027417">
    <property type="entry name" value="P-loop_NTPase"/>
</dbReference>
<name>A0A976RSI0_9LACO</name>
<protein>
    <submittedName>
        <fullName evidence="7">AAA family ATPase</fullName>
    </submittedName>
</protein>
<dbReference type="EMBL" id="CP093361">
    <property type="protein sequence ID" value="UQS87080.1"/>
    <property type="molecule type" value="Genomic_DNA"/>
</dbReference>
<gene>
    <name evidence="7" type="ORF">MOO44_02635</name>
</gene>
<dbReference type="Pfam" id="PF00580">
    <property type="entry name" value="UvrD-helicase"/>
    <property type="match status" value="1"/>
</dbReference>
<dbReference type="Pfam" id="PF13538">
    <property type="entry name" value="UvrD_C_2"/>
    <property type="match status" value="1"/>
</dbReference>
<evidence type="ECO:0000256" key="1">
    <source>
        <dbReference type="ARBA" id="ARBA00022741"/>
    </source>
</evidence>
<dbReference type="InterPro" id="IPR027785">
    <property type="entry name" value="UvrD-like_helicase_C"/>
</dbReference>
<evidence type="ECO:0000256" key="5">
    <source>
        <dbReference type="PROSITE-ProRule" id="PRU00560"/>
    </source>
</evidence>
<dbReference type="PROSITE" id="PS51198">
    <property type="entry name" value="UVRD_HELICASE_ATP_BIND"/>
    <property type="match status" value="1"/>
</dbReference>
<dbReference type="InterPro" id="IPR048228">
    <property type="entry name" value="HelD_bacillota"/>
</dbReference>
<sequence>MEPGEYKKEQTRVDSIIKKIKARIKKTRVDLHRAHQETKKVQQNYSANTSVNYFEVDDRIETSAELQQQRGLVSRDLENESIIKRHLNTLKDLSNSPYFGRIDILDPDESTPENLYIGTASFVDQNQNFLIYDWRAPIASIYYNGTLGKVHYTTPAGQLSTDLLKKRQFQIQDGKINNMFDTNETVGDEMLQHALGEQNDETMQNIVATIQSEQNDIIRDTKSDLLVVQGVAGSGKTSAILQRIAFLLYHSRSSLVADQIVLLSPNKLFSHYISDVLPSLGERNMRQVTLAEFFNHRFEGFHVQSIFDRYENQQTQNNDQIAIHEYKGSAQFMADLTKYINNLSAADIDFNDINFRGKPFFTGEFIRSIFEKYPSRMLTAQRMLKTKNQLIRILKKRIHSSIHEPWVNEELETLSEERIRTMMKGKQLRDFQSQDDERDFLATKLVKREYRIIYDAIYNNNFFDPYLQYTDFLNQLTVEAHINEEQWHQSAINFANQLENHQISLDNAAPLLYTRDLITGEGRNRAIKYLFIDEMQDYSIAQLVYLRFIFSNAKFNLIGDSEQALFKAVEKPNQLLKNLNNAFGTRHSRLITLRKSYRSTYQITTFAKSLLPDGNEIEAFNRQGPVPEIIVRYDNEVAIQSLKTVIKEQLNDNGTVAIITKNMAEAKFIYHSIHRNFKTTLLDDADRTLPKGAIVLPVYLAKGLEFDSVIGWDVSATNYNSNQLVGTLYTIATRAMHSLILISVGAVSPLITKANIPNESFKIDHQLSSPNK</sequence>
<dbReference type="AlphaFoldDB" id="A0A976RSI0"/>
<dbReference type="InterPro" id="IPR014016">
    <property type="entry name" value="UvrD-like_ATP-bd"/>
</dbReference>
<dbReference type="GO" id="GO:0005829">
    <property type="term" value="C:cytosol"/>
    <property type="evidence" value="ECO:0007669"/>
    <property type="project" value="TreeGrafter"/>
</dbReference>